<dbReference type="EMBL" id="PNIQ01000419">
    <property type="protein sequence ID" value="PMP82791.1"/>
    <property type="molecule type" value="Genomic_DNA"/>
</dbReference>
<protein>
    <submittedName>
        <fullName evidence="1">Uncharacterized protein</fullName>
    </submittedName>
</protein>
<comment type="caution">
    <text evidence="1">The sequence shown here is derived from an EMBL/GenBank/DDBJ whole genome shotgun (WGS) entry which is preliminary data.</text>
</comment>
<name>A0A2J6X785_9CHLR</name>
<organism evidence="1 2">
    <name type="scientific">Chloroflexus aggregans</name>
    <dbReference type="NCBI Taxonomy" id="152260"/>
    <lineage>
        <taxon>Bacteria</taxon>
        <taxon>Bacillati</taxon>
        <taxon>Chloroflexota</taxon>
        <taxon>Chloroflexia</taxon>
        <taxon>Chloroflexales</taxon>
        <taxon>Chloroflexineae</taxon>
        <taxon>Chloroflexaceae</taxon>
        <taxon>Chloroflexus</taxon>
    </lineage>
</organism>
<dbReference type="Proteomes" id="UP000243376">
    <property type="component" value="Unassembled WGS sequence"/>
</dbReference>
<proteinExistence type="predicted"/>
<sequence length="318" mass="37172">MLNRLFGRGNRQQTDTRLSVVRGDRPGVPIRLKVAMIVHDPPVPERGGAVLSRVMGWYDADMLAEQYIADLRACSGGIADYQIVMRRYYTDFPVKIDGFRYNSAMYLAAWERRIPFHQPDEADYERLLDQIGLANEIARGEIDELWLFGFPYAGYYESRMIGADAFWCNAPPLRLPDVQRRYIVMGFNVERDVGCMLENFGHRVESIMAHVYRHHPPERNLWVRFTQLDECGNVHFAPSSERDYDWGNPRPVWSRADAWYQFPDLNAPARLMHCTEWGGGDMRLHHLWWLDHLPRVAGETDGVLNNWWQYVLQPWIVV</sequence>
<reference evidence="1 2" key="1">
    <citation type="submission" date="2018-01" db="EMBL/GenBank/DDBJ databases">
        <title>Metagenomic assembled genomes from two thermal pools in the Uzon Caldera, Kamchatka, Russia.</title>
        <authorList>
            <person name="Wilkins L."/>
            <person name="Ettinger C."/>
        </authorList>
    </citation>
    <scope>NUCLEOTIDE SEQUENCE [LARGE SCALE GENOMIC DNA]</scope>
    <source>
        <strain evidence="1">ZAV-02</strain>
    </source>
</reference>
<evidence type="ECO:0000313" key="2">
    <source>
        <dbReference type="Proteomes" id="UP000243376"/>
    </source>
</evidence>
<evidence type="ECO:0000313" key="1">
    <source>
        <dbReference type="EMBL" id="PMP82791.1"/>
    </source>
</evidence>
<dbReference type="AlphaFoldDB" id="A0A2J6X785"/>
<gene>
    <name evidence="1" type="ORF">C0184_06415</name>
</gene>
<accession>A0A2J6X785</accession>